<evidence type="ECO:0000313" key="1">
    <source>
        <dbReference type="EMBL" id="KAE9622046.1"/>
    </source>
</evidence>
<gene>
    <name evidence="1" type="ORF">Lalb_Chr01g0021171</name>
</gene>
<dbReference type="AlphaFoldDB" id="A0A6A4RB66"/>
<evidence type="ECO:0000313" key="2">
    <source>
        <dbReference type="Proteomes" id="UP000447434"/>
    </source>
</evidence>
<sequence length="50" mass="5784">MTKLWCRGCSTVLSSYASVLFHLQPEASIRDLILSQYTMYKNQVLFVLVE</sequence>
<reference evidence="2" key="1">
    <citation type="journal article" date="2020" name="Nat. Commun.">
        <title>Genome sequence of the cluster root forming white lupin.</title>
        <authorList>
            <person name="Hufnagel B."/>
            <person name="Marques A."/>
            <person name="Soriano A."/>
            <person name="Marques L."/>
            <person name="Divol F."/>
            <person name="Doumas P."/>
            <person name="Sallet E."/>
            <person name="Mancinotti D."/>
            <person name="Carrere S."/>
            <person name="Marande W."/>
            <person name="Arribat S."/>
            <person name="Keller J."/>
            <person name="Huneau C."/>
            <person name="Blein T."/>
            <person name="Aime D."/>
            <person name="Laguerre M."/>
            <person name="Taylor J."/>
            <person name="Schubert V."/>
            <person name="Nelson M."/>
            <person name="Geu-Flores F."/>
            <person name="Crespi M."/>
            <person name="Gallardo-Guerrero K."/>
            <person name="Delaux P.-M."/>
            <person name="Salse J."/>
            <person name="Berges H."/>
            <person name="Guyot R."/>
            <person name="Gouzy J."/>
            <person name="Peret B."/>
        </authorList>
    </citation>
    <scope>NUCLEOTIDE SEQUENCE [LARGE SCALE GENOMIC DNA]</scope>
    <source>
        <strain evidence="2">cv. Amiga</strain>
    </source>
</reference>
<protein>
    <submittedName>
        <fullName evidence="1">Uncharacterized protein</fullName>
    </submittedName>
</protein>
<keyword evidence="2" id="KW-1185">Reference proteome</keyword>
<organism evidence="1 2">
    <name type="scientific">Lupinus albus</name>
    <name type="common">White lupine</name>
    <name type="synonym">Lupinus termis</name>
    <dbReference type="NCBI Taxonomy" id="3870"/>
    <lineage>
        <taxon>Eukaryota</taxon>
        <taxon>Viridiplantae</taxon>
        <taxon>Streptophyta</taxon>
        <taxon>Embryophyta</taxon>
        <taxon>Tracheophyta</taxon>
        <taxon>Spermatophyta</taxon>
        <taxon>Magnoliopsida</taxon>
        <taxon>eudicotyledons</taxon>
        <taxon>Gunneridae</taxon>
        <taxon>Pentapetalae</taxon>
        <taxon>rosids</taxon>
        <taxon>fabids</taxon>
        <taxon>Fabales</taxon>
        <taxon>Fabaceae</taxon>
        <taxon>Papilionoideae</taxon>
        <taxon>50 kb inversion clade</taxon>
        <taxon>genistoids sensu lato</taxon>
        <taxon>core genistoids</taxon>
        <taxon>Genisteae</taxon>
        <taxon>Lupinus</taxon>
    </lineage>
</organism>
<dbReference type="EMBL" id="WOCE01000001">
    <property type="protein sequence ID" value="KAE9622046.1"/>
    <property type="molecule type" value="Genomic_DNA"/>
</dbReference>
<proteinExistence type="predicted"/>
<accession>A0A6A4RB66</accession>
<dbReference type="Proteomes" id="UP000447434">
    <property type="component" value="Chromosome 1"/>
</dbReference>
<name>A0A6A4RB66_LUPAL</name>
<comment type="caution">
    <text evidence="1">The sequence shown here is derived from an EMBL/GenBank/DDBJ whole genome shotgun (WGS) entry which is preliminary data.</text>
</comment>